<keyword evidence="3" id="KW-1185">Reference proteome</keyword>
<evidence type="ECO:0000313" key="2">
    <source>
        <dbReference type="EMBL" id="KAH6887744.1"/>
    </source>
</evidence>
<dbReference type="PANTHER" id="PTHR42085">
    <property type="entry name" value="F-BOX DOMAIN-CONTAINING PROTEIN"/>
    <property type="match status" value="1"/>
</dbReference>
<proteinExistence type="predicted"/>
<gene>
    <name evidence="2" type="ORF">B0T10DRAFT_74593</name>
</gene>
<sequence length="308" mass="34789">MARRPAKSSPAQGAGKRPVRTLRITMPTTSTTAQKAPESESKKPVAEDDVNKLSIADLTLDIPLRPFVRRRPAKPNPFHFLSLPSELRIKIYTYFFNDIPPILDLDPDNYKRIHKKLGLMRVCKQVHDEATYAFYSSRMFRIFPTHPIRLFKSKKPLLSKLKPHQRQCITSLELRLGISWNAPPKGWVVNPALGLADCANVQKLNVYIDFDPSDNAWKDFRADGFYENFCSNLMTDIIETLPSVSVVEFDAWSCIKKSGDMMQTLIATAQDCGLAVEYGPERGWTDGVDDDEDDKKLYPSAHGIMAAA</sequence>
<accession>A0A9P8W1F5</accession>
<dbReference type="OrthoDB" id="5372935at2759"/>
<evidence type="ECO:0000256" key="1">
    <source>
        <dbReference type="SAM" id="MobiDB-lite"/>
    </source>
</evidence>
<comment type="caution">
    <text evidence="2">The sequence shown here is derived from an EMBL/GenBank/DDBJ whole genome shotgun (WGS) entry which is preliminary data.</text>
</comment>
<dbReference type="Proteomes" id="UP000777438">
    <property type="component" value="Unassembled WGS sequence"/>
</dbReference>
<feature type="region of interest" description="Disordered" evidence="1">
    <location>
        <begin position="1"/>
        <end position="47"/>
    </location>
</feature>
<organism evidence="2 3">
    <name type="scientific">Thelonectria olida</name>
    <dbReference type="NCBI Taxonomy" id="1576542"/>
    <lineage>
        <taxon>Eukaryota</taxon>
        <taxon>Fungi</taxon>
        <taxon>Dikarya</taxon>
        <taxon>Ascomycota</taxon>
        <taxon>Pezizomycotina</taxon>
        <taxon>Sordariomycetes</taxon>
        <taxon>Hypocreomycetidae</taxon>
        <taxon>Hypocreales</taxon>
        <taxon>Nectriaceae</taxon>
        <taxon>Thelonectria</taxon>
    </lineage>
</organism>
<protein>
    <submittedName>
        <fullName evidence="2">Uncharacterized protein</fullName>
    </submittedName>
</protein>
<evidence type="ECO:0000313" key="3">
    <source>
        <dbReference type="Proteomes" id="UP000777438"/>
    </source>
</evidence>
<dbReference type="AlphaFoldDB" id="A0A9P8W1F5"/>
<dbReference type="InterPro" id="IPR038883">
    <property type="entry name" value="AN11006-like"/>
</dbReference>
<dbReference type="EMBL" id="JAGPYM010000014">
    <property type="protein sequence ID" value="KAH6887744.1"/>
    <property type="molecule type" value="Genomic_DNA"/>
</dbReference>
<feature type="compositionally biased region" description="Basic and acidic residues" evidence="1">
    <location>
        <begin position="37"/>
        <end position="47"/>
    </location>
</feature>
<reference evidence="2 3" key="1">
    <citation type="journal article" date="2021" name="Nat. Commun.">
        <title>Genetic determinants of endophytism in the Arabidopsis root mycobiome.</title>
        <authorList>
            <person name="Mesny F."/>
            <person name="Miyauchi S."/>
            <person name="Thiergart T."/>
            <person name="Pickel B."/>
            <person name="Atanasova L."/>
            <person name="Karlsson M."/>
            <person name="Huettel B."/>
            <person name="Barry K.W."/>
            <person name="Haridas S."/>
            <person name="Chen C."/>
            <person name="Bauer D."/>
            <person name="Andreopoulos W."/>
            <person name="Pangilinan J."/>
            <person name="LaButti K."/>
            <person name="Riley R."/>
            <person name="Lipzen A."/>
            <person name="Clum A."/>
            <person name="Drula E."/>
            <person name="Henrissat B."/>
            <person name="Kohler A."/>
            <person name="Grigoriev I.V."/>
            <person name="Martin F.M."/>
            <person name="Hacquard S."/>
        </authorList>
    </citation>
    <scope>NUCLEOTIDE SEQUENCE [LARGE SCALE GENOMIC DNA]</scope>
    <source>
        <strain evidence="2 3">MPI-CAGE-CH-0241</strain>
    </source>
</reference>
<name>A0A9P8W1F5_9HYPO</name>
<dbReference type="PANTHER" id="PTHR42085:SF2">
    <property type="entry name" value="F-BOX DOMAIN-CONTAINING PROTEIN"/>
    <property type="match status" value="1"/>
</dbReference>